<keyword evidence="5" id="KW-0547">Nucleotide-binding</keyword>
<evidence type="ECO:0000256" key="11">
    <source>
        <dbReference type="ARBA" id="ARBA00077470"/>
    </source>
</evidence>
<evidence type="ECO:0000259" key="12">
    <source>
        <dbReference type="PROSITE" id="PS00486"/>
    </source>
</evidence>
<keyword evidence="8" id="KW-0539">Nucleus</keyword>
<dbReference type="Pfam" id="PF05192">
    <property type="entry name" value="MutS_III"/>
    <property type="match status" value="1"/>
</dbReference>
<dbReference type="Pfam" id="PF00488">
    <property type="entry name" value="MutS_V"/>
    <property type="match status" value="1"/>
</dbReference>
<keyword evidence="6" id="KW-0067">ATP-binding</keyword>
<dbReference type="GO" id="GO:0005694">
    <property type="term" value="C:chromosome"/>
    <property type="evidence" value="ECO:0007669"/>
    <property type="project" value="UniProtKB-SubCell"/>
</dbReference>
<evidence type="ECO:0000313" key="14">
    <source>
        <dbReference type="Proteomes" id="UP001217417"/>
    </source>
</evidence>
<dbReference type="GeneID" id="80883712"/>
<dbReference type="SUPFAM" id="SSF48334">
    <property type="entry name" value="DNA repair protein MutS, domain III"/>
    <property type="match status" value="1"/>
</dbReference>
<keyword evidence="7" id="KW-0238">DNA-binding</keyword>
<dbReference type="GO" id="GO:0005634">
    <property type="term" value="C:nucleus"/>
    <property type="evidence" value="ECO:0007669"/>
    <property type="project" value="UniProtKB-SubCell"/>
</dbReference>
<dbReference type="PROSITE" id="PS00486">
    <property type="entry name" value="DNA_MISMATCH_REPAIR_2"/>
    <property type="match status" value="1"/>
</dbReference>
<dbReference type="CDD" id="cd03281">
    <property type="entry name" value="ABC_MSH5_euk"/>
    <property type="match status" value="1"/>
</dbReference>
<protein>
    <recommendedName>
        <fullName evidence="10">DNA mismatch repair protein MSH5</fullName>
    </recommendedName>
    <alternativeName>
        <fullName evidence="11">MutS protein homolog 5</fullName>
    </alternativeName>
</protein>
<name>A0AAD7QLW0_9ASCO</name>
<feature type="domain" description="DNA mismatch repair proteins mutS family" evidence="12">
    <location>
        <begin position="726"/>
        <end position="742"/>
    </location>
</feature>
<evidence type="ECO:0000256" key="10">
    <source>
        <dbReference type="ARBA" id="ARBA00073549"/>
    </source>
</evidence>
<dbReference type="InterPro" id="IPR036187">
    <property type="entry name" value="DNA_mismatch_repair_MutS_sf"/>
</dbReference>
<evidence type="ECO:0000256" key="5">
    <source>
        <dbReference type="ARBA" id="ARBA00022741"/>
    </source>
</evidence>
<accession>A0AAD7QLW0</accession>
<dbReference type="PANTHER" id="PTHR11361">
    <property type="entry name" value="DNA MISMATCH REPAIR PROTEIN MUTS FAMILY MEMBER"/>
    <property type="match status" value="1"/>
</dbReference>
<evidence type="ECO:0000256" key="3">
    <source>
        <dbReference type="ARBA" id="ARBA00006271"/>
    </source>
</evidence>
<proteinExistence type="inferred from homology"/>
<reference evidence="13" key="1">
    <citation type="submission" date="2023-03" db="EMBL/GenBank/DDBJ databases">
        <title>Near-Complete genome sequence of Lipomyces tetrasporous NRRL Y-64009, an oleaginous yeast capable of growing on lignocellulosic hydrolysates.</title>
        <authorList>
            <consortium name="Lawrence Berkeley National Laboratory"/>
            <person name="Jagtap S.S."/>
            <person name="Liu J.-J."/>
            <person name="Walukiewicz H.E."/>
            <person name="Pangilinan J."/>
            <person name="Lipzen A."/>
            <person name="Ahrendt S."/>
            <person name="Koriabine M."/>
            <person name="Cobaugh K."/>
            <person name="Salamov A."/>
            <person name="Yoshinaga Y."/>
            <person name="Ng V."/>
            <person name="Daum C."/>
            <person name="Grigoriev I.V."/>
            <person name="Slininger P.J."/>
            <person name="Dien B.S."/>
            <person name="Jin Y.-S."/>
            <person name="Rao C.V."/>
        </authorList>
    </citation>
    <scope>NUCLEOTIDE SEQUENCE</scope>
    <source>
        <strain evidence="13">NRRL Y-64009</strain>
    </source>
</reference>
<evidence type="ECO:0000256" key="7">
    <source>
        <dbReference type="ARBA" id="ARBA00023125"/>
    </source>
</evidence>
<evidence type="ECO:0000256" key="4">
    <source>
        <dbReference type="ARBA" id="ARBA00022454"/>
    </source>
</evidence>
<dbReference type="InterPro" id="IPR027417">
    <property type="entry name" value="P-loop_NTPase"/>
</dbReference>
<dbReference type="InterPro" id="IPR045076">
    <property type="entry name" value="MutS"/>
</dbReference>
<comment type="similarity">
    <text evidence="3">Belongs to the DNA mismatch repair MutS family.</text>
</comment>
<keyword evidence="14" id="KW-1185">Reference proteome</keyword>
<evidence type="ECO:0000256" key="9">
    <source>
        <dbReference type="ARBA" id="ARBA00023254"/>
    </source>
</evidence>
<dbReference type="GO" id="GO:0005524">
    <property type="term" value="F:ATP binding"/>
    <property type="evidence" value="ECO:0007669"/>
    <property type="project" value="UniProtKB-KW"/>
</dbReference>
<dbReference type="GO" id="GO:0051026">
    <property type="term" value="P:chiasma assembly"/>
    <property type="evidence" value="ECO:0007669"/>
    <property type="project" value="TreeGrafter"/>
</dbReference>
<gene>
    <name evidence="13" type="ORF">POJ06DRAFT_260973</name>
</gene>
<dbReference type="GO" id="GO:0006298">
    <property type="term" value="P:mismatch repair"/>
    <property type="evidence" value="ECO:0007669"/>
    <property type="project" value="InterPro"/>
</dbReference>
<dbReference type="PIRSF" id="PIRSF037677">
    <property type="entry name" value="DNA_mis_repair_Msh6"/>
    <property type="match status" value="1"/>
</dbReference>
<keyword evidence="4" id="KW-0158">Chromosome</keyword>
<evidence type="ECO:0000256" key="1">
    <source>
        <dbReference type="ARBA" id="ARBA00004123"/>
    </source>
</evidence>
<comment type="subcellular location">
    <subcellularLocation>
        <location evidence="2">Chromosome</location>
    </subcellularLocation>
    <subcellularLocation>
        <location evidence="1">Nucleus</location>
    </subcellularLocation>
</comment>
<dbReference type="Gene3D" id="3.40.50.300">
    <property type="entry name" value="P-loop containing nucleotide triphosphate hydrolases"/>
    <property type="match status" value="1"/>
</dbReference>
<dbReference type="InterPro" id="IPR017261">
    <property type="entry name" value="DNA_mismatch_repair_MutS/MSH"/>
</dbReference>
<dbReference type="GO" id="GO:0030983">
    <property type="term" value="F:mismatched DNA binding"/>
    <property type="evidence" value="ECO:0007669"/>
    <property type="project" value="InterPro"/>
</dbReference>
<dbReference type="PANTHER" id="PTHR11361:SF20">
    <property type="entry name" value="MUTS PROTEIN HOMOLOG 5"/>
    <property type="match status" value="1"/>
</dbReference>
<dbReference type="Gene3D" id="1.10.1420.10">
    <property type="match status" value="1"/>
</dbReference>
<evidence type="ECO:0000313" key="13">
    <source>
        <dbReference type="EMBL" id="KAJ8097281.1"/>
    </source>
</evidence>
<dbReference type="InterPro" id="IPR000432">
    <property type="entry name" value="DNA_mismatch_repair_MutS_C"/>
</dbReference>
<dbReference type="SUPFAM" id="SSF52540">
    <property type="entry name" value="P-loop containing nucleoside triphosphate hydrolases"/>
    <property type="match status" value="1"/>
</dbReference>
<dbReference type="SMART" id="SM00534">
    <property type="entry name" value="MUTSac"/>
    <property type="match status" value="1"/>
</dbReference>
<dbReference type="Proteomes" id="UP001217417">
    <property type="component" value="Unassembled WGS sequence"/>
</dbReference>
<sequence>MGTMDEQEDSIARDGSLLGTINEENDCDSTADDIISSVANNVILAINFKSSSLGWAYFSCSEGKLYIVEDVSANAALVEKYHAGWSIVENLIFQVKPTIVLLPARIEESIEETLKAKADEGFRLDIRPSNEFSHTAAINRILSLKLNRVQDDLAIQFVTPDDNGDNFAVLAETGVASKAALLDLSSRINLDKEISLGCAGAVISYAQKLMVLEDGFINHNEASLRINEIESFKLNDIMFVNSDTICSLQIFEDESHPNFHIRGSTNRHKEGLSLFGILDSTVTPFGHQLLKSWFLRPSLSLQVITERHNAVALFVRQDNIHITAALKSSLKRIKNIPNILNNLNMGKATLGDWKAILDFSFGCLKVRAAVCEILQAQDVKVVYEIMSTFDQVALKEVCELISKVIDFDMSRIDNRIVVKPTVDRELDELKRNFDGIEDLLSAVARRVTIDLPEIYSDRVNAIYFPQLGYLILVALDEANGDPCCIGEDWDYQFRSDTHAYFKSPEVRELDDTFGDMYGMICDREIEIVHSLQVDILKYSELLVTCCRWTAELDWSVMIIGIYHARAHCLTLISLLSFAEAAQLYNYSRPTMTTENVIKIKKGRHPLYELTVPSFVDNDADMYGGTDGDDEDIVMDESDGDEQRGPSTLLLTGANYSGKSVYLKQVALIVYMSHIGSFVPAEFAKIGLTDKILTRVMTRETVSKEQSAFMVDLQQVCLALQLCTNRSLFIIDEFGKGTESTDGAGLFGSLLEYLLSPESKRPKVLASTHYHELFENNILRASEGLEFMHMQVLVDDDVPQIEDKITYLYRLLAGRSTSSFGICCAALNGVPEDITARAEDLSKILAKGEDIVTVCCKMSDEEVKSLENAELVARKFLKEEFLVDFNGSSQKLTARAKLKRMLYGY</sequence>
<dbReference type="RefSeq" id="XP_056040731.1">
    <property type="nucleotide sequence ID" value="XM_056188546.1"/>
</dbReference>
<dbReference type="FunFam" id="3.40.50.300:FF:001067">
    <property type="entry name" value="DNA mismatch repair protein MSH5"/>
    <property type="match status" value="1"/>
</dbReference>
<evidence type="ECO:0000256" key="2">
    <source>
        <dbReference type="ARBA" id="ARBA00004286"/>
    </source>
</evidence>
<evidence type="ECO:0000256" key="8">
    <source>
        <dbReference type="ARBA" id="ARBA00023242"/>
    </source>
</evidence>
<dbReference type="AlphaFoldDB" id="A0AAD7QLW0"/>
<dbReference type="SMART" id="SM00533">
    <property type="entry name" value="MUTSd"/>
    <property type="match status" value="1"/>
</dbReference>
<keyword evidence="9" id="KW-0469">Meiosis</keyword>
<organism evidence="13 14">
    <name type="scientific">Lipomyces tetrasporus</name>
    <dbReference type="NCBI Taxonomy" id="54092"/>
    <lineage>
        <taxon>Eukaryota</taxon>
        <taxon>Fungi</taxon>
        <taxon>Dikarya</taxon>
        <taxon>Ascomycota</taxon>
        <taxon>Saccharomycotina</taxon>
        <taxon>Lipomycetes</taxon>
        <taxon>Lipomycetales</taxon>
        <taxon>Lipomycetaceae</taxon>
        <taxon>Lipomyces</taxon>
    </lineage>
</organism>
<comment type="caution">
    <text evidence="13">The sequence shown here is derived from an EMBL/GenBank/DDBJ whole genome shotgun (WGS) entry which is preliminary data.</text>
</comment>
<dbReference type="EMBL" id="JARPMG010000011">
    <property type="protein sequence ID" value="KAJ8097281.1"/>
    <property type="molecule type" value="Genomic_DNA"/>
</dbReference>
<evidence type="ECO:0000256" key="6">
    <source>
        <dbReference type="ARBA" id="ARBA00022840"/>
    </source>
</evidence>
<dbReference type="GO" id="GO:0140664">
    <property type="term" value="F:ATP-dependent DNA damage sensor activity"/>
    <property type="evidence" value="ECO:0007669"/>
    <property type="project" value="InterPro"/>
</dbReference>
<dbReference type="InterPro" id="IPR007696">
    <property type="entry name" value="DNA_mismatch_repair_MutS_core"/>
</dbReference>